<evidence type="ECO:0000313" key="2">
    <source>
        <dbReference type="EMBL" id="CAI6358982.1"/>
    </source>
</evidence>
<dbReference type="Proteomes" id="UP001160148">
    <property type="component" value="Unassembled WGS sequence"/>
</dbReference>
<evidence type="ECO:0000313" key="3">
    <source>
        <dbReference type="Proteomes" id="UP001160148"/>
    </source>
</evidence>
<feature type="region of interest" description="Disordered" evidence="1">
    <location>
        <begin position="1"/>
        <end position="25"/>
    </location>
</feature>
<sequence>MIRQLTSTGTSSVTSGMGHPIRTTDSHIAAHITRVPIGWTMYQVIPSPQDSTAGEVIQVPGVRSQCEDLQSTGQDRRLLEVRYYTL</sequence>
<dbReference type="EMBL" id="CARXXK010000002">
    <property type="protein sequence ID" value="CAI6358982.1"/>
    <property type="molecule type" value="Genomic_DNA"/>
</dbReference>
<name>A0AAV0WTZ3_9HEMI</name>
<proteinExistence type="predicted"/>
<dbReference type="AlphaFoldDB" id="A0AAV0WTZ3"/>
<accession>A0AAV0WTZ3</accession>
<comment type="caution">
    <text evidence="2">The sequence shown here is derived from an EMBL/GenBank/DDBJ whole genome shotgun (WGS) entry which is preliminary data.</text>
</comment>
<keyword evidence="3" id="KW-1185">Reference proteome</keyword>
<organism evidence="2 3">
    <name type="scientific">Macrosiphum euphorbiae</name>
    <name type="common">potato aphid</name>
    <dbReference type="NCBI Taxonomy" id="13131"/>
    <lineage>
        <taxon>Eukaryota</taxon>
        <taxon>Metazoa</taxon>
        <taxon>Ecdysozoa</taxon>
        <taxon>Arthropoda</taxon>
        <taxon>Hexapoda</taxon>
        <taxon>Insecta</taxon>
        <taxon>Pterygota</taxon>
        <taxon>Neoptera</taxon>
        <taxon>Paraneoptera</taxon>
        <taxon>Hemiptera</taxon>
        <taxon>Sternorrhyncha</taxon>
        <taxon>Aphidomorpha</taxon>
        <taxon>Aphidoidea</taxon>
        <taxon>Aphididae</taxon>
        <taxon>Macrosiphini</taxon>
        <taxon>Macrosiphum</taxon>
    </lineage>
</organism>
<feature type="compositionally biased region" description="Low complexity" evidence="1">
    <location>
        <begin position="1"/>
        <end position="16"/>
    </location>
</feature>
<evidence type="ECO:0000256" key="1">
    <source>
        <dbReference type="SAM" id="MobiDB-lite"/>
    </source>
</evidence>
<gene>
    <name evidence="2" type="ORF">MEUPH1_LOCUS14437</name>
</gene>
<protein>
    <submittedName>
        <fullName evidence="2">Uncharacterized protein</fullName>
    </submittedName>
</protein>
<reference evidence="2 3" key="1">
    <citation type="submission" date="2023-01" db="EMBL/GenBank/DDBJ databases">
        <authorList>
            <person name="Whitehead M."/>
        </authorList>
    </citation>
    <scope>NUCLEOTIDE SEQUENCE [LARGE SCALE GENOMIC DNA]</scope>
</reference>